<keyword evidence="10 13" id="KW-0206">Cytoskeleton</keyword>
<evidence type="ECO:0000313" key="17">
    <source>
        <dbReference type="Proteomes" id="UP000515145"/>
    </source>
</evidence>
<evidence type="ECO:0000256" key="3">
    <source>
        <dbReference type="ARBA" id="ARBA00011235"/>
    </source>
</evidence>
<protein>
    <recommendedName>
        <fullName evidence="4 13">Cytospin-A</fullName>
    </recommendedName>
</protein>
<feature type="region of interest" description="Disordered" evidence="15">
    <location>
        <begin position="374"/>
        <end position="407"/>
    </location>
</feature>
<dbReference type="SUPFAM" id="SSF47576">
    <property type="entry name" value="Calponin-homology domain, CH-domain"/>
    <property type="match status" value="1"/>
</dbReference>
<feature type="compositionally biased region" description="Basic and acidic residues" evidence="15">
    <location>
        <begin position="279"/>
        <end position="293"/>
    </location>
</feature>
<evidence type="ECO:0000256" key="7">
    <source>
        <dbReference type="ARBA" id="ARBA00022868"/>
    </source>
</evidence>
<keyword evidence="17" id="KW-1185">Reference proteome</keyword>
<dbReference type="Gene3D" id="1.10.418.10">
    <property type="entry name" value="Calponin-like domain"/>
    <property type="match status" value="1"/>
</dbReference>
<feature type="compositionally biased region" description="Low complexity" evidence="15">
    <location>
        <begin position="30"/>
        <end position="46"/>
    </location>
</feature>
<feature type="compositionally biased region" description="Basic and acidic residues" evidence="15">
    <location>
        <begin position="308"/>
        <end position="322"/>
    </location>
</feature>
<keyword evidence="7 13" id="KW-0303">Gap junction</keyword>
<feature type="region of interest" description="Disordered" evidence="15">
    <location>
        <begin position="269"/>
        <end position="332"/>
    </location>
</feature>
<evidence type="ECO:0000259" key="16">
    <source>
        <dbReference type="PROSITE" id="PS50021"/>
    </source>
</evidence>
<evidence type="ECO:0000256" key="6">
    <source>
        <dbReference type="ARBA" id="ARBA00022618"/>
    </source>
</evidence>
<evidence type="ECO:0000256" key="9">
    <source>
        <dbReference type="ARBA" id="ARBA00023054"/>
    </source>
</evidence>
<dbReference type="PROSITE" id="PS50021">
    <property type="entry name" value="CH"/>
    <property type="match status" value="1"/>
</dbReference>
<name>A0A6P7HX89_9TELE</name>
<feature type="domain" description="Calponin-homology (CH)" evidence="16">
    <location>
        <begin position="451"/>
        <end position="556"/>
    </location>
</feature>
<dbReference type="GO" id="GO:0005819">
    <property type="term" value="C:spindle"/>
    <property type="evidence" value="ECO:0007669"/>
    <property type="project" value="UniProtKB-SubCell"/>
</dbReference>
<dbReference type="FunFam" id="1.10.418.10:FF:000020">
    <property type="entry name" value="Cytospin-A isoform 1"/>
    <property type="match status" value="1"/>
</dbReference>
<feature type="compositionally biased region" description="Acidic residues" evidence="15">
    <location>
        <begin position="294"/>
        <end position="307"/>
    </location>
</feature>
<dbReference type="AlphaFoldDB" id="A0A6P7HX89"/>
<evidence type="ECO:0000256" key="13">
    <source>
        <dbReference type="RuleBase" id="RU367063"/>
    </source>
</evidence>
<dbReference type="Pfam" id="PF00307">
    <property type="entry name" value="CH"/>
    <property type="match status" value="1"/>
</dbReference>
<comment type="function">
    <text evidence="12 13">Involved in cytokinesis and spindle organization. May play a role in actin cytoskeleton organization and microtubule stabilization and hence required for proper cell adhesion and migration.</text>
</comment>
<comment type="subunit">
    <text evidence="3 13">May interact with both microtubules and actin cytoskeleton.</text>
</comment>
<evidence type="ECO:0000256" key="14">
    <source>
        <dbReference type="SAM" id="Coils"/>
    </source>
</evidence>
<keyword evidence="11 13" id="KW-0131">Cell cycle</keyword>
<sequence>MGNHNGKDSDGPTGSPLDFFHTPPTTPSQAELTAMALSSAAASDKAQTPSPVGSTTPSAISPIVDWTQKLPAPSEWAVISVDSIASSETNVSDAAARREKAVVSLSSLCGGLPAEQSWQERDSGLEPQAAAERTGDEMTLVLLSLMEHYRASLGLTPNTDVTTGAVELLRRLITEREELVEEVDTLRETLRTERSEWHQFQCDLQVAVSVADRLRTESEQALALLQESHRSVKEQLAQALSRQQEMDQELESLRAEHRDVCHKLTELSMQQQQDQTELEAVRNRQTDKQTERQDSEEEMQNVTEEAEVDVKEENDVHHDPETNRSGNMQLTGKGVAEGYLRSLAALEKKKEEGRGPRDPKRIVMLSERSWSLSRLPLPMEPPGQNGASKNTSTTLPLCKKEEPTKGRRLDRILQRQDSWSNFYTGKQDEDQSSDSARPQDGFSALLRRHGGSRRNSLLRWCQSRTQGYKNIDITNFSSSWEDGLAFCAVYHTYLPTHIPYDSLNPANKKENLDLAFKTGESVGITATLTVEEMLKADGPDWQRVLGYVEGIFRHFEM</sequence>
<comment type="similarity">
    <text evidence="2 13">Belongs to the cytospin-A family.</text>
</comment>
<evidence type="ECO:0000256" key="1">
    <source>
        <dbReference type="ARBA" id="ARBA00004186"/>
    </source>
</evidence>
<dbReference type="PANTHER" id="PTHR23167">
    <property type="entry name" value="CALPONIN HOMOLOGY DOMAIN-CONTAINING PROTEIN DDB_G0272472-RELATED"/>
    <property type="match status" value="1"/>
</dbReference>
<keyword evidence="9 14" id="KW-0175">Coiled coil</keyword>
<dbReference type="OrthoDB" id="21607at2759"/>
<feature type="compositionally biased region" description="Polar residues" evidence="15">
    <location>
        <begin position="47"/>
        <end position="59"/>
    </location>
</feature>
<reference evidence="18" key="1">
    <citation type="submission" date="2025-08" db="UniProtKB">
        <authorList>
            <consortium name="RefSeq"/>
        </authorList>
    </citation>
    <scope>IDENTIFICATION</scope>
</reference>
<accession>A0A6P7HX89</accession>
<comment type="subcellular location">
    <subcellularLocation>
        <location evidence="1 13">Cytoplasm</location>
        <location evidence="1 13">Cytoskeleton</location>
        <location evidence="1 13">Spindle</location>
    </subcellularLocation>
    <subcellularLocation>
        <location evidence="13">Cytoplasm</location>
        <location evidence="13">Cytoskeleton</location>
    </subcellularLocation>
    <subcellularLocation>
        <location evidence="13">Cell junction</location>
        <location evidence="13">Gap junction</location>
    </subcellularLocation>
</comment>
<evidence type="ECO:0000256" key="8">
    <source>
        <dbReference type="ARBA" id="ARBA00022949"/>
    </source>
</evidence>
<dbReference type="GO" id="GO:0051301">
    <property type="term" value="P:cell division"/>
    <property type="evidence" value="ECO:0007669"/>
    <property type="project" value="UniProtKB-UniRule"/>
</dbReference>
<dbReference type="InParanoid" id="A0A6P7HX89"/>
<dbReference type="InterPro" id="IPR050540">
    <property type="entry name" value="F-actin_Monoox_Mical"/>
</dbReference>
<evidence type="ECO:0000256" key="11">
    <source>
        <dbReference type="ARBA" id="ARBA00023306"/>
    </source>
</evidence>
<feature type="coiled-coil region" evidence="14">
    <location>
        <begin position="169"/>
        <end position="196"/>
    </location>
</feature>
<evidence type="ECO:0000256" key="12">
    <source>
        <dbReference type="ARBA" id="ARBA00025131"/>
    </source>
</evidence>
<dbReference type="RefSeq" id="XP_028253199.1">
    <property type="nucleotide sequence ID" value="XM_028397398.1"/>
</dbReference>
<evidence type="ECO:0000256" key="10">
    <source>
        <dbReference type="ARBA" id="ARBA00023212"/>
    </source>
</evidence>
<feature type="region of interest" description="Disordered" evidence="15">
    <location>
        <begin position="1"/>
        <end position="59"/>
    </location>
</feature>
<dbReference type="InterPro" id="IPR036872">
    <property type="entry name" value="CH_dom_sf"/>
</dbReference>
<dbReference type="GeneID" id="114428731"/>
<keyword evidence="6 13" id="KW-0132">Cell division</keyword>
<gene>
    <name evidence="18" type="primary">LOC114428731</name>
</gene>
<dbReference type="PANTHER" id="PTHR23167:SF18">
    <property type="entry name" value="CYTOSPIN-A"/>
    <property type="match status" value="1"/>
</dbReference>
<feature type="compositionally biased region" description="Basic and acidic residues" evidence="15">
    <location>
        <begin position="398"/>
        <end position="407"/>
    </location>
</feature>
<keyword evidence="8 13" id="KW-0965">Cell junction</keyword>
<feature type="compositionally biased region" description="Polar residues" evidence="15">
    <location>
        <begin position="385"/>
        <end position="395"/>
    </location>
</feature>
<dbReference type="GO" id="GO:0005737">
    <property type="term" value="C:cytoplasm"/>
    <property type="evidence" value="ECO:0007669"/>
    <property type="project" value="UniProtKB-UniRule"/>
</dbReference>
<proteinExistence type="inferred from homology"/>
<evidence type="ECO:0000313" key="18">
    <source>
        <dbReference type="RefSeq" id="XP_028253199.1"/>
    </source>
</evidence>
<dbReference type="SMART" id="SM00033">
    <property type="entry name" value="CH"/>
    <property type="match status" value="1"/>
</dbReference>
<evidence type="ECO:0000256" key="5">
    <source>
        <dbReference type="ARBA" id="ARBA00022490"/>
    </source>
</evidence>
<organism evidence="17 18">
    <name type="scientific">Parambassis ranga</name>
    <name type="common">Indian glassy fish</name>
    <dbReference type="NCBI Taxonomy" id="210632"/>
    <lineage>
        <taxon>Eukaryota</taxon>
        <taxon>Metazoa</taxon>
        <taxon>Chordata</taxon>
        <taxon>Craniata</taxon>
        <taxon>Vertebrata</taxon>
        <taxon>Euteleostomi</taxon>
        <taxon>Actinopterygii</taxon>
        <taxon>Neopterygii</taxon>
        <taxon>Teleostei</taxon>
        <taxon>Neoteleostei</taxon>
        <taxon>Acanthomorphata</taxon>
        <taxon>Ovalentaria</taxon>
        <taxon>Ambassidae</taxon>
        <taxon>Parambassis</taxon>
    </lineage>
</organism>
<keyword evidence="5 13" id="KW-0963">Cytoplasm</keyword>
<evidence type="ECO:0000256" key="15">
    <source>
        <dbReference type="SAM" id="MobiDB-lite"/>
    </source>
</evidence>
<evidence type="ECO:0000256" key="4">
    <source>
        <dbReference type="ARBA" id="ARBA00015657"/>
    </source>
</evidence>
<evidence type="ECO:0000256" key="2">
    <source>
        <dbReference type="ARBA" id="ARBA00009452"/>
    </source>
</evidence>
<dbReference type="Proteomes" id="UP000515145">
    <property type="component" value="Chromosome 24"/>
</dbReference>
<dbReference type="GO" id="GO:0005921">
    <property type="term" value="C:gap junction"/>
    <property type="evidence" value="ECO:0007669"/>
    <property type="project" value="UniProtKB-SubCell"/>
</dbReference>
<feature type="compositionally biased region" description="Basic and acidic residues" evidence="15">
    <location>
        <begin position="1"/>
        <end position="10"/>
    </location>
</feature>
<dbReference type="InterPro" id="IPR001715">
    <property type="entry name" value="CH_dom"/>
</dbReference>
<dbReference type="CDD" id="cd21199">
    <property type="entry name" value="CH_CYTS"/>
    <property type="match status" value="1"/>
</dbReference>